<gene>
    <name evidence="2" type="ORF">B0T11DRAFT_300134</name>
</gene>
<accession>A0A8K0TCN2</accession>
<evidence type="ECO:0000256" key="1">
    <source>
        <dbReference type="SAM" id="MobiDB-lite"/>
    </source>
</evidence>
<reference evidence="2" key="1">
    <citation type="journal article" date="2021" name="Nat. Commun.">
        <title>Genetic determinants of endophytism in the Arabidopsis root mycobiome.</title>
        <authorList>
            <person name="Mesny F."/>
            <person name="Miyauchi S."/>
            <person name="Thiergart T."/>
            <person name="Pickel B."/>
            <person name="Atanasova L."/>
            <person name="Karlsson M."/>
            <person name="Huettel B."/>
            <person name="Barry K.W."/>
            <person name="Haridas S."/>
            <person name="Chen C."/>
            <person name="Bauer D."/>
            <person name="Andreopoulos W."/>
            <person name="Pangilinan J."/>
            <person name="LaButti K."/>
            <person name="Riley R."/>
            <person name="Lipzen A."/>
            <person name="Clum A."/>
            <person name="Drula E."/>
            <person name="Henrissat B."/>
            <person name="Kohler A."/>
            <person name="Grigoriev I.V."/>
            <person name="Martin F.M."/>
            <person name="Hacquard S."/>
        </authorList>
    </citation>
    <scope>NUCLEOTIDE SEQUENCE</scope>
    <source>
        <strain evidence="2">MPI-CAGE-AT-0016</strain>
    </source>
</reference>
<feature type="region of interest" description="Disordered" evidence="1">
    <location>
        <begin position="1"/>
        <end position="20"/>
    </location>
</feature>
<dbReference type="OrthoDB" id="10535709at2759"/>
<evidence type="ECO:0000313" key="2">
    <source>
        <dbReference type="EMBL" id="KAH7359187.1"/>
    </source>
</evidence>
<proteinExistence type="predicted"/>
<sequence length="244" mass="26999">MSSTTSDHQTGQRADSAGRVVAHQDDLTTEEAAMGDDLIVLLASKGQLDLLPSTTSRAKLWSHVFRSWDSVMPVPGVPPEAPKRDFLKSSLRVGTLAKDADESKNKRAGQPVFIRPFIRDAIPTVGFDYLDKGGELVPAELLCLDEGLTEVRAISEAMTRYETYESHRVNDWNLSVIIAWARRRLQAHLGVAEAVAPRAPSQREDRDQLVQFESVAANWAKSKALILSVELDKDEVDACTMSWN</sequence>
<keyword evidence="3" id="KW-1185">Reference proteome</keyword>
<dbReference type="Proteomes" id="UP000813385">
    <property type="component" value="Unassembled WGS sequence"/>
</dbReference>
<comment type="caution">
    <text evidence="2">The sequence shown here is derived from an EMBL/GenBank/DDBJ whole genome shotgun (WGS) entry which is preliminary data.</text>
</comment>
<dbReference type="EMBL" id="JAGPXD010000004">
    <property type="protein sequence ID" value="KAH7359187.1"/>
    <property type="molecule type" value="Genomic_DNA"/>
</dbReference>
<protein>
    <submittedName>
        <fullName evidence="2">Uncharacterized protein</fullName>
    </submittedName>
</protein>
<evidence type="ECO:0000313" key="3">
    <source>
        <dbReference type="Proteomes" id="UP000813385"/>
    </source>
</evidence>
<dbReference type="AlphaFoldDB" id="A0A8K0TCN2"/>
<organism evidence="2 3">
    <name type="scientific">Plectosphaerella cucumerina</name>
    <dbReference type="NCBI Taxonomy" id="40658"/>
    <lineage>
        <taxon>Eukaryota</taxon>
        <taxon>Fungi</taxon>
        <taxon>Dikarya</taxon>
        <taxon>Ascomycota</taxon>
        <taxon>Pezizomycotina</taxon>
        <taxon>Sordariomycetes</taxon>
        <taxon>Hypocreomycetidae</taxon>
        <taxon>Glomerellales</taxon>
        <taxon>Plectosphaerellaceae</taxon>
        <taxon>Plectosphaerella</taxon>
    </lineage>
</organism>
<feature type="compositionally biased region" description="Polar residues" evidence="1">
    <location>
        <begin position="1"/>
        <end position="13"/>
    </location>
</feature>
<name>A0A8K0TCN2_9PEZI</name>